<accession>A0ABN8VCS7</accession>
<keyword evidence="2" id="KW-1185">Reference proteome</keyword>
<dbReference type="Proteomes" id="UP001154015">
    <property type="component" value="Unassembled WGS sequence"/>
</dbReference>
<reference evidence="1" key="1">
    <citation type="submission" date="2022-03" db="EMBL/GenBank/DDBJ databases">
        <authorList>
            <person name="Leyn A S."/>
        </authorList>
    </citation>
    <scope>NUCLEOTIDE SEQUENCE</scope>
    <source>
        <strain evidence="1">Streptomyces globisporus 4-3</strain>
    </source>
</reference>
<proteinExistence type="predicted"/>
<protein>
    <submittedName>
        <fullName evidence="1">Uncharacterized protein</fullName>
    </submittedName>
</protein>
<name>A0ABN8VCS7_STRGL</name>
<gene>
    <name evidence="1" type="ORF">SGL43_07351</name>
</gene>
<evidence type="ECO:0000313" key="1">
    <source>
        <dbReference type="EMBL" id="CAH9420293.1"/>
    </source>
</evidence>
<evidence type="ECO:0000313" key="2">
    <source>
        <dbReference type="Proteomes" id="UP001154015"/>
    </source>
</evidence>
<sequence>MRYGPARVRVGGVEFPIRPALARAVPTLPTGPDWNFEIKLDGSPDA</sequence>
<comment type="caution">
    <text evidence="1">The sequence shown here is derived from an EMBL/GenBank/DDBJ whole genome shotgun (WGS) entry which is preliminary data.</text>
</comment>
<organism evidence="1 2">
    <name type="scientific">Streptomyces globisporus</name>
    <dbReference type="NCBI Taxonomy" id="1908"/>
    <lineage>
        <taxon>Bacteria</taxon>
        <taxon>Bacillati</taxon>
        <taxon>Actinomycetota</taxon>
        <taxon>Actinomycetes</taxon>
        <taxon>Kitasatosporales</taxon>
        <taxon>Streptomycetaceae</taxon>
        <taxon>Streptomyces</taxon>
    </lineage>
</organism>
<dbReference type="EMBL" id="CAKXYP010000039">
    <property type="protein sequence ID" value="CAH9420293.1"/>
    <property type="molecule type" value="Genomic_DNA"/>
</dbReference>